<dbReference type="EMBL" id="MN739628">
    <property type="protein sequence ID" value="QHT16924.1"/>
    <property type="molecule type" value="Genomic_DNA"/>
</dbReference>
<proteinExistence type="predicted"/>
<sequence length="257" mass="29731">MTLLKTVLFSWMESIFITKKIAKTEFKYRNVISLLKSNNIRYTKEEIDDVVKEFKIYKEGLKSIEGNMKMVKITTDTISFVEAKKSAEEWLGEGSDSLMKTWLVNAIMDKKQHRDIGKVLANVSEIYVNRWLSERTGKEVKSVVGESYDSILDNKVRIQIKFRMDAWHFETTRRNSKKNEETNSTGHVAYKSDEFDFLVIFKPGQTFGITGSTIRCIPISALINPKKPNQLVTNINSKIKKMYDNEEKTNEILSSMN</sequence>
<reference evidence="1" key="1">
    <citation type="journal article" date="2020" name="Nature">
        <title>Giant virus diversity and host interactions through global metagenomics.</title>
        <authorList>
            <person name="Schulz F."/>
            <person name="Roux S."/>
            <person name="Paez-Espino D."/>
            <person name="Jungbluth S."/>
            <person name="Walsh D.A."/>
            <person name="Denef V.J."/>
            <person name="McMahon K.D."/>
            <person name="Konstantinidis K.T."/>
            <person name="Eloe-Fadrosh E.A."/>
            <person name="Kyrpides N.C."/>
            <person name="Woyke T."/>
        </authorList>
    </citation>
    <scope>NUCLEOTIDE SEQUENCE</scope>
    <source>
        <strain evidence="1">GVMAG-M-3300023174-207</strain>
    </source>
</reference>
<dbReference type="AlphaFoldDB" id="A0A6C0DKU1"/>
<evidence type="ECO:0000313" key="1">
    <source>
        <dbReference type="EMBL" id="QHT16924.1"/>
    </source>
</evidence>
<protein>
    <submittedName>
        <fullName evidence="1">Uncharacterized protein</fullName>
    </submittedName>
</protein>
<name>A0A6C0DKU1_9ZZZZ</name>
<organism evidence="1">
    <name type="scientific">viral metagenome</name>
    <dbReference type="NCBI Taxonomy" id="1070528"/>
    <lineage>
        <taxon>unclassified sequences</taxon>
        <taxon>metagenomes</taxon>
        <taxon>organismal metagenomes</taxon>
    </lineage>
</organism>
<accession>A0A6C0DKU1</accession>